<evidence type="ECO:0000259" key="11">
    <source>
        <dbReference type="Pfam" id="PF02581"/>
    </source>
</evidence>
<proteinExistence type="inferred from homology"/>
<comment type="caution">
    <text evidence="12">The sequence shown here is derived from an EMBL/GenBank/DDBJ whole genome shotgun (WGS) entry which is preliminary data.</text>
</comment>
<dbReference type="AlphaFoldDB" id="A0AAD5QEB6"/>
<accession>A0AAD5QEB6</accession>
<dbReference type="NCBIfam" id="TIGR00693">
    <property type="entry name" value="thiE"/>
    <property type="match status" value="1"/>
</dbReference>
<organism evidence="12 13">
    <name type="scientific">Pythium insidiosum</name>
    <name type="common">Pythiosis disease agent</name>
    <dbReference type="NCBI Taxonomy" id="114742"/>
    <lineage>
        <taxon>Eukaryota</taxon>
        <taxon>Sar</taxon>
        <taxon>Stramenopiles</taxon>
        <taxon>Oomycota</taxon>
        <taxon>Peronosporomycetes</taxon>
        <taxon>Pythiales</taxon>
        <taxon>Pythiaceae</taxon>
        <taxon>Pythium</taxon>
    </lineage>
</organism>
<evidence type="ECO:0000256" key="9">
    <source>
        <dbReference type="ARBA" id="ARBA00047851"/>
    </source>
</evidence>
<evidence type="ECO:0000256" key="5">
    <source>
        <dbReference type="ARBA" id="ARBA00022723"/>
    </source>
</evidence>
<dbReference type="CDD" id="cd00564">
    <property type="entry name" value="TMP_TenI"/>
    <property type="match status" value="1"/>
</dbReference>
<dbReference type="PANTHER" id="PTHR20857:SF15">
    <property type="entry name" value="THIAMINE-PHOSPHATE SYNTHASE"/>
    <property type="match status" value="1"/>
</dbReference>
<comment type="catalytic activity">
    <reaction evidence="8">
        <text>4-methyl-5-(2-phosphooxyethyl)-thiazole + 4-amino-2-methyl-5-(diphosphooxymethyl)pyrimidine + H(+) = thiamine phosphate + diphosphate</text>
        <dbReference type="Rhea" id="RHEA:22328"/>
        <dbReference type="ChEBI" id="CHEBI:15378"/>
        <dbReference type="ChEBI" id="CHEBI:33019"/>
        <dbReference type="ChEBI" id="CHEBI:37575"/>
        <dbReference type="ChEBI" id="CHEBI:57841"/>
        <dbReference type="ChEBI" id="CHEBI:58296"/>
        <dbReference type="EC" id="2.5.1.3"/>
    </reaction>
</comment>
<evidence type="ECO:0000256" key="7">
    <source>
        <dbReference type="ARBA" id="ARBA00022977"/>
    </source>
</evidence>
<sequence length="270" mass="29348">MSERATRRLSQRALYFITPSVGTRVSTGAALVQIVEDAIRGGVDIVQWRQKPGKADLEALPQLRAQWERRSESQPFLLPLAREIRELSKQHRVPFIVNDSLELALSLNADGVHIGQTDDALLHVRQRVEAEKLHDFIIGVTVRDGVQARAACENGATYLGVGPVFTSSTKPEANDGQTIGIKGLRESAETARQYDVPVFAIGGIDMQQNRIQSCIVEGQASGQNRIQSCIVEGQASGVAVIAAISGADDRQAATKAIRREIARAFDSKAK</sequence>
<comment type="cofactor">
    <cofactor evidence="1">
        <name>Mg(2+)</name>
        <dbReference type="ChEBI" id="CHEBI:18420"/>
    </cofactor>
</comment>
<dbReference type="EMBL" id="JAKCXM010000012">
    <property type="protein sequence ID" value="KAJ0408369.1"/>
    <property type="molecule type" value="Genomic_DNA"/>
</dbReference>
<evidence type="ECO:0000256" key="10">
    <source>
        <dbReference type="ARBA" id="ARBA00047883"/>
    </source>
</evidence>
<evidence type="ECO:0000313" key="12">
    <source>
        <dbReference type="EMBL" id="KAJ0408369.1"/>
    </source>
</evidence>
<dbReference type="InterPro" id="IPR022998">
    <property type="entry name" value="ThiamineP_synth_TenI"/>
</dbReference>
<keyword evidence="4" id="KW-0808">Transferase</keyword>
<keyword evidence="6" id="KW-0460">Magnesium</keyword>
<gene>
    <name evidence="12" type="ORF">P43SY_003095</name>
</gene>
<reference evidence="12" key="1">
    <citation type="submission" date="2021-12" db="EMBL/GenBank/DDBJ databases">
        <title>Prjna785345.</title>
        <authorList>
            <person name="Rujirawat T."/>
            <person name="Krajaejun T."/>
        </authorList>
    </citation>
    <scope>NUCLEOTIDE SEQUENCE</scope>
    <source>
        <strain evidence="12">Pi057C3</strain>
    </source>
</reference>
<dbReference type="InterPro" id="IPR034291">
    <property type="entry name" value="TMP_synthase"/>
</dbReference>
<dbReference type="SUPFAM" id="SSF51391">
    <property type="entry name" value="Thiamin phosphate synthase"/>
    <property type="match status" value="1"/>
</dbReference>
<dbReference type="Gene3D" id="3.20.20.70">
    <property type="entry name" value="Aldolase class I"/>
    <property type="match status" value="1"/>
</dbReference>
<comment type="catalytic activity">
    <reaction evidence="9">
        <text>2-(2-carboxy-4-methylthiazol-5-yl)ethyl phosphate + 4-amino-2-methyl-5-(diphosphooxymethyl)pyrimidine + 2 H(+) = thiamine phosphate + CO2 + diphosphate</text>
        <dbReference type="Rhea" id="RHEA:47848"/>
        <dbReference type="ChEBI" id="CHEBI:15378"/>
        <dbReference type="ChEBI" id="CHEBI:16526"/>
        <dbReference type="ChEBI" id="CHEBI:33019"/>
        <dbReference type="ChEBI" id="CHEBI:37575"/>
        <dbReference type="ChEBI" id="CHEBI:57841"/>
        <dbReference type="ChEBI" id="CHEBI:62890"/>
        <dbReference type="EC" id="2.5.1.3"/>
    </reaction>
</comment>
<dbReference type="EC" id="2.5.1.3" evidence="3"/>
<evidence type="ECO:0000256" key="8">
    <source>
        <dbReference type="ARBA" id="ARBA00047334"/>
    </source>
</evidence>
<comment type="pathway">
    <text evidence="2">Cofactor biosynthesis; thiamine diphosphate biosynthesis; thiamine phosphate from 4-amino-2-methyl-5-diphosphomethylpyrimidine and 4-methyl-5-(2-phosphoethyl)-thiazole: step 1/1.</text>
</comment>
<evidence type="ECO:0000256" key="2">
    <source>
        <dbReference type="ARBA" id="ARBA00005165"/>
    </source>
</evidence>
<dbReference type="GO" id="GO:0005737">
    <property type="term" value="C:cytoplasm"/>
    <property type="evidence" value="ECO:0007669"/>
    <property type="project" value="TreeGrafter"/>
</dbReference>
<evidence type="ECO:0000256" key="1">
    <source>
        <dbReference type="ARBA" id="ARBA00001946"/>
    </source>
</evidence>
<name>A0AAD5QEB6_PYTIN</name>
<evidence type="ECO:0000256" key="4">
    <source>
        <dbReference type="ARBA" id="ARBA00022679"/>
    </source>
</evidence>
<evidence type="ECO:0000256" key="6">
    <source>
        <dbReference type="ARBA" id="ARBA00022842"/>
    </source>
</evidence>
<evidence type="ECO:0000256" key="3">
    <source>
        <dbReference type="ARBA" id="ARBA00012830"/>
    </source>
</evidence>
<dbReference type="InterPro" id="IPR013785">
    <property type="entry name" value="Aldolase_TIM"/>
</dbReference>
<keyword evidence="7" id="KW-0784">Thiamine biosynthesis</keyword>
<dbReference type="GO" id="GO:0004789">
    <property type="term" value="F:thiamine-phosphate diphosphorylase activity"/>
    <property type="evidence" value="ECO:0007669"/>
    <property type="project" value="UniProtKB-EC"/>
</dbReference>
<evidence type="ECO:0000313" key="13">
    <source>
        <dbReference type="Proteomes" id="UP001209570"/>
    </source>
</evidence>
<feature type="domain" description="Thiamine phosphate synthase/TenI" evidence="11">
    <location>
        <begin position="14"/>
        <end position="208"/>
    </location>
</feature>
<dbReference type="Proteomes" id="UP001209570">
    <property type="component" value="Unassembled WGS sequence"/>
</dbReference>
<keyword evidence="5" id="KW-0479">Metal-binding</keyword>
<dbReference type="HAMAP" id="MF_00097">
    <property type="entry name" value="TMP_synthase"/>
    <property type="match status" value="1"/>
</dbReference>
<dbReference type="GO" id="GO:0046872">
    <property type="term" value="F:metal ion binding"/>
    <property type="evidence" value="ECO:0007669"/>
    <property type="project" value="UniProtKB-KW"/>
</dbReference>
<dbReference type="Pfam" id="PF02581">
    <property type="entry name" value="TMP-TENI"/>
    <property type="match status" value="1"/>
</dbReference>
<dbReference type="GO" id="GO:0009228">
    <property type="term" value="P:thiamine biosynthetic process"/>
    <property type="evidence" value="ECO:0007669"/>
    <property type="project" value="UniProtKB-KW"/>
</dbReference>
<dbReference type="PANTHER" id="PTHR20857">
    <property type="entry name" value="THIAMINE-PHOSPHATE PYROPHOSPHORYLASE"/>
    <property type="match status" value="1"/>
</dbReference>
<dbReference type="InterPro" id="IPR036206">
    <property type="entry name" value="ThiamineP_synth_sf"/>
</dbReference>
<protein>
    <recommendedName>
        <fullName evidence="3">thiamine phosphate synthase</fullName>
        <ecNumber evidence="3">2.5.1.3</ecNumber>
    </recommendedName>
</protein>
<comment type="catalytic activity">
    <reaction evidence="10">
        <text>2-[(2R,5Z)-2-carboxy-4-methylthiazol-5(2H)-ylidene]ethyl phosphate + 4-amino-2-methyl-5-(diphosphooxymethyl)pyrimidine + 2 H(+) = thiamine phosphate + CO2 + diphosphate</text>
        <dbReference type="Rhea" id="RHEA:47844"/>
        <dbReference type="ChEBI" id="CHEBI:15378"/>
        <dbReference type="ChEBI" id="CHEBI:16526"/>
        <dbReference type="ChEBI" id="CHEBI:33019"/>
        <dbReference type="ChEBI" id="CHEBI:37575"/>
        <dbReference type="ChEBI" id="CHEBI:57841"/>
        <dbReference type="ChEBI" id="CHEBI:62899"/>
        <dbReference type="EC" id="2.5.1.3"/>
    </reaction>
</comment>
<keyword evidence="13" id="KW-1185">Reference proteome</keyword>